<dbReference type="EMBL" id="MSTI01000107">
    <property type="protein sequence ID" value="OLV17294.1"/>
    <property type="molecule type" value="Genomic_DNA"/>
</dbReference>
<feature type="chain" id="PRO_5011902125" description="Lipocalin-like domain-containing protein" evidence="1">
    <location>
        <begin position="25"/>
        <end position="152"/>
    </location>
</feature>
<name>A0A1U7P0F0_9DEIO</name>
<evidence type="ECO:0000313" key="3">
    <source>
        <dbReference type="EMBL" id="OLV18645.1"/>
    </source>
</evidence>
<dbReference type="Proteomes" id="UP000186607">
    <property type="component" value="Unassembled WGS sequence"/>
</dbReference>
<dbReference type="RefSeq" id="WP_075831528.1">
    <property type="nucleotide sequence ID" value="NZ_MSTI01000062.1"/>
</dbReference>
<accession>A0A1U7P0F0</accession>
<organism evidence="3 4">
    <name type="scientific">Deinococcus marmoris</name>
    <dbReference type="NCBI Taxonomy" id="249408"/>
    <lineage>
        <taxon>Bacteria</taxon>
        <taxon>Thermotogati</taxon>
        <taxon>Deinococcota</taxon>
        <taxon>Deinococci</taxon>
        <taxon>Deinococcales</taxon>
        <taxon>Deinococcaceae</taxon>
        <taxon>Deinococcus</taxon>
    </lineage>
</organism>
<dbReference type="AlphaFoldDB" id="A0A1U7P0F0"/>
<keyword evidence="1" id="KW-0732">Signal</keyword>
<feature type="signal peptide" evidence="1">
    <location>
        <begin position="1"/>
        <end position="24"/>
    </location>
</feature>
<dbReference type="EMBL" id="MSTI01000062">
    <property type="protein sequence ID" value="OLV18645.1"/>
    <property type="molecule type" value="Genomic_DNA"/>
</dbReference>
<evidence type="ECO:0000256" key="1">
    <source>
        <dbReference type="SAM" id="SignalP"/>
    </source>
</evidence>
<gene>
    <name evidence="3" type="ORF">BOO71_0004975</name>
    <name evidence="2" type="ORF">BOO71_0009496</name>
</gene>
<dbReference type="OrthoDB" id="2641611at2"/>
<proteinExistence type="predicted"/>
<evidence type="ECO:0000313" key="2">
    <source>
        <dbReference type="EMBL" id="OLV17294.1"/>
    </source>
</evidence>
<comment type="caution">
    <text evidence="3">The sequence shown here is derived from an EMBL/GenBank/DDBJ whole genome shotgun (WGS) entry which is preliminary data.</text>
</comment>
<evidence type="ECO:0000313" key="4">
    <source>
        <dbReference type="Proteomes" id="UP000186607"/>
    </source>
</evidence>
<reference evidence="3 4" key="1">
    <citation type="submission" date="2017-01" db="EMBL/GenBank/DDBJ databases">
        <title>Genome Analysis of Deinococcus marmoris KOPRI26562.</title>
        <authorList>
            <person name="Kim J.H."/>
            <person name="Oh H.-M."/>
        </authorList>
    </citation>
    <scope>NUCLEOTIDE SEQUENCE [LARGE SCALE GENOMIC DNA]</scope>
    <source>
        <strain evidence="3 4">KOPRI26562</strain>
    </source>
</reference>
<sequence length="152" mass="16285">MQNTSWFKAASLAIGFALVPSALAGGGGAPVSIFGTWEVTAYRFGDGISVGEDQAKANLGKMLTYSANRAVSDESCDTPTYSLARTTDQAFLENYRTSLASIGIKGSAVETVTIRCAGNDWTEFGATVFRISDREALTLWDGVYYVLERQGD</sequence>
<protein>
    <recommendedName>
        <fullName evidence="5">Lipocalin-like domain-containing protein</fullName>
    </recommendedName>
</protein>
<keyword evidence="4" id="KW-1185">Reference proteome</keyword>
<evidence type="ECO:0008006" key="5">
    <source>
        <dbReference type="Google" id="ProtNLM"/>
    </source>
</evidence>